<dbReference type="AlphaFoldDB" id="F2SR07"/>
<feature type="transmembrane region" description="Helical" evidence="10">
    <location>
        <begin position="407"/>
        <end position="432"/>
    </location>
</feature>
<keyword evidence="6 10" id="KW-0106">Calcium</keyword>
<keyword evidence="10" id="KW-0050">Antiport</keyword>
<dbReference type="PANTHER" id="PTHR31503:SF20">
    <property type="entry name" value="CA(2+)_H(+) EXCHANGER, PUTATIVE (EUROFUNG)-RELATED"/>
    <property type="match status" value="1"/>
</dbReference>
<feature type="transmembrane region" description="Helical" evidence="10">
    <location>
        <begin position="120"/>
        <end position="140"/>
    </location>
</feature>
<reference evidence="14" key="1">
    <citation type="journal article" date="2012" name="MBio">
        <title>Comparative genome analysis of Trichophyton rubrum and related dermatophytes reveals candidate genes involved in infection.</title>
        <authorList>
            <person name="Martinez D.A."/>
            <person name="Oliver B.G."/>
            <person name="Graeser Y."/>
            <person name="Goldberg J.M."/>
            <person name="Li W."/>
            <person name="Martinez-Rossi N.M."/>
            <person name="Monod M."/>
            <person name="Shelest E."/>
            <person name="Barton R.C."/>
            <person name="Birch E."/>
            <person name="Brakhage A.A."/>
            <person name="Chen Z."/>
            <person name="Gurr S.J."/>
            <person name="Heiman D."/>
            <person name="Heitman J."/>
            <person name="Kosti I."/>
            <person name="Rossi A."/>
            <person name="Saif S."/>
            <person name="Samalova M."/>
            <person name="Saunders C.W."/>
            <person name="Shea T."/>
            <person name="Summerbell R.C."/>
            <person name="Xu J."/>
            <person name="Young S."/>
            <person name="Zeng Q."/>
            <person name="Birren B.W."/>
            <person name="Cuomo C.A."/>
            <person name="White T.C."/>
        </authorList>
    </citation>
    <scope>NUCLEOTIDE SEQUENCE [LARGE SCALE GENOMIC DNA]</scope>
    <source>
        <strain evidence="14">ATCC MYA-4607 / CBS 118892</strain>
    </source>
</reference>
<comment type="similarity">
    <text evidence="2 10">Belongs to the Ca(2+):cation antiporter (CaCA) (TC 2.A.19) family.</text>
</comment>
<comment type="subcellular location">
    <subcellularLocation>
        <location evidence="1">Endomembrane system</location>
        <topology evidence="1">Multi-pass membrane protein</topology>
    </subcellularLocation>
    <subcellularLocation>
        <location evidence="10">Vacuole membrane</location>
    </subcellularLocation>
</comment>
<keyword evidence="14" id="KW-1185">Reference proteome</keyword>
<evidence type="ECO:0000256" key="3">
    <source>
        <dbReference type="ARBA" id="ARBA00022448"/>
    </source>
</evidence>
<dbReference type="OMA" id="SKHNDRR"/>
<gene>
    <name evidence="13" type="ORF">TERG_05023</name>
</gene>
<feature type="domain" description="Sodium/calcium exchanger membrane region" evidence="12">
    <location>
        <begin position="119"/>
        <end position="272"/>
    </location>
</feature>
<comment type="function">
    <text evidence="10">Has a role in promoting intracellular calcium ion sequestration via the exchange of calcium ions for hydrogen ions across the vacuolar membrane. Involved also in manganese ion homeostasis via its uptake into the vacuole.</text>
</comment>
<comment type="caution">
    <text evidence="10">Lacks conserved residue(s) required for the propagation of feature annotation.</text>
</comment>
<feature type="transmembrane region" description="Helical" evidence="10">
    <location>
        <begin position="180"/>
        <end position="203"/>
    </location>
</feature>
<evidence type="ECO:0000259" key="12">
    <source>
        <dbReference type="Pfam" id="PF01699"/>
    </source>
</evidence>
<evidence type="ECO:0000256" key="6">
    <source>
        <dbReference type="ARBA" id="ARBA00022837"/>
    </source>
</evidence>
<dbReference type="Gene3D" id="1.20.1420.30">
    <property type="entry name" value="NCX, central ion-binding region"/>
    <property type="match status" value="2"/>
</dbReference>
<feature type="region of interest" description="Disordered" evidence="11">
    <location>
        <begin position="1"/>
        <end position="76"/>
    </location>
</feature>
<dbReference type="PANTHER" id="PTHR31503">
    <property type="entry name" value="VACUOLAR CALCIUM ION TRANSPORTER"/>
    <property type="match status" value="1"/>
</dbReference>
<keyword evidence="9 10" id="KW-0472">Membrane</keyword>
<dbReference type="InterPro" id="IPR004837">
    <property type="entry name" value="NaCa_Exmemb"/>
</dbReference>
<feature type="transmembrane region" description="Helical" evidence="10">
    <location>
        <begin position="152"/>
        <end position="174"/>
    </location>
</feature>
<dbReference type="InterPro" id="IPR004798">
    <property type="entry name" value="CAX-like"/>
</dbReference>
<dbReference type="OrthoDB" id="1699231at2759"/>
<dbReference type="GO" id="GO:0012505">
    <property type="term" value="C:endomembrane system"/>
    <property type="evidence" value="ECO:0007669"/>
    <property type="project" value="UniProtKB-SubCell"/>
</dbReference>
<dbReference type="Proteomes" id="UP000008864">
    <property type="component" value="Unassembled WGS sequence"/>
</dbReference>
<dbReference type="GO" id="GO:0006874">
    <property type="term" value="P:intracellular calcium ion homeostasis"/>
    <property type="evidence" value="ECO:0007669"/>
    <property type="project" value="TreeGrafter"/>
</dbReference>
<feature type="transmembrane region" description="Helical" evidence="10">
    <location>
        <begin position="252"/>
        <end position="270"/>
    </location>
</feature>
<dbReference type="InParanoid" id="F2SR07"/>
<keyword evidence="5 10" id="KW-0812">Transmembrane</keyword>
<evidence type="ECO:0000256" key="5">
    <source>
        <dbReference type="ARBA" id="ARBA00022692"/>
    </source>
</evidence>
<dbReference type="GO" id="GO:0015369">
    <property type="term" value="F:calcium:proton antiporter activity"/>
    <property type="evidence" value="ECO:0007669"/>
    <property type="project" value="UniProtKB-UniRule"/>
</dbReference>
<evidence type="ECO:0000256" key="1">
    <source>
        <dbReference type="ARBA" id="ARBA00004127"/>
    </source>
</evidence>
<dbReference type="RefSeq" id="XP_003234428.1">
    <property type="nucleotide sequence ID" value="XM_003234380.1"/>
</dbReference>
<feature type="domain" description="Sodium/calcium exchanger membrane region" evidence="12">
    <location>
        <begin position="341"/>
        <end position="434"/>
    </location>
</feature>
<feature type="transmembrane region" description="Helical" evidence="10">
    <location>
        <begin position="338"/>
        <end position="360"/>
    </location>
</feature>
<protein>
    <recommendedName>
        <fullName evidence="10">Vacuolar calcium ion transporter</fullName>
    </recommendedName>
</protein>
<evidence type="ECO:0000256" key="11">
    <source>
        <dbReference type="SAM" id="MobiDB-lite"/>
    </source>
</evidence>
<feature type="transmembrane region" description="Helical" evidence="10">
    <location>
        <begin position="215"/>
        <end position="240"/>
    </location>
</feature>
<organism evidence="13 14">
    <name type="scientific">Trichophyton rubrum (strain ATCC MYA-4607 / CBS 118892)</name>
    <name type="common">Athlete's foot fungus</name>
    <dbReference type="NCBI Taxonomy" id="559305"/>
    <lineage>
        <taxon>Eukaryota</taxon>
        <taxon>Fungi</taxon>
        <taxon>Dikarya</taxon>
        <taxon>Ascomycota</taxon>
        <taxon>Pezizomycotina</taxon>
        <taxon>Eurotiomycetes</taxon>
        <taxon>Eurotiomycetidae</taxon>
        <taxon>Onygenales</taxon>
        <taxon>Arthrodermataceae</taxon>
        <taxon>Trichophyton</taxon>
    </lineage>
</organism>
<keyword evidence="8 10" id="KW-0406">Ion transport</keyword>
<name>F2SR07_TRIRC</name>
<dbReference type="eggNOG" id="KOG1397">
    <property type="taxonomic scope" value="Eukaryota"/>
</dbReference>
<keyword evidence="3 10" id="KW-0813">Transport</keyword>
<proteinExistence type="inferred from homology"/>
<dbReference type="Pfam" id="PF01699">
    <property type="entry name" value="Na_Ca_ex"/>
    <property type="match status" value="2"/>
</dbReference>
<evidence type="ECO:0000256" key="9">
    <source>
        <dbReference type="ARBA" id="ARBA00023136"/>
    </source>
</evidence>
<accession>F2SR07</accession>
<sequence>MTNMDGAKGPETMHGAVPSTAGTDDMQGGTESVTSTAPLTRAAAGVKADEQDVHRKSGGSESMDKQQETTPGEDVPAAGHAKQFTIAGQLRATLFSSWINILLLAAPAGIIMYYLKVNSVAVFVVNFIAIVPLAAMLGYGTEEIAMRTGETVGGLLNATFGNAVELIVSILALFKNEIVIVQTSLIGSILSNLLLVMGMSFFVGGVTRMEQNFNVTVAQTASSLLALAVGSLIIPTAFHTWSGNGEAGIAEISRGTSVILLIVYAAYLFFQLKSHAAIFNTPSEKVEKRSKSKKVEEGDASKGIAQIGAGFSASMGGQNAQRIPVVVPEEEEEPQLSIYVAVFTLCASTALVALCAEAMVSSIDAITTSGGISETFVGLILLPIVGNAAEHATAVTVAAKDKMDLSIGVAVGSSMQIALLVLPLLVVIGWIAGKDDMVIDT</sequence>
<dbReference type="InterPro" id="IPR044880">
    <property type="entry name" value="NCX_ion-bd_dom_sf"/>
</dbReference>
<keyword evidence="4 10" id="KW-0109">Calcium transport</keyword>
<evidence type="ECO:0000256" key="10">
    <source>
        <dbReference type="RuleBase" id="RU365028"/>
    </source>
</evidence>
<keyword evidence="10" id="KW-0926">Vacuole</keyword>
<dbReference type="EMBL" id="GG700652">
    <property type="protein sequence ID" value="EGD88775.1"/>
    <property type="molecule type" value="Genomic_DNA"/>
</dbReference>
<feature type="transmembrane region" description="Helical" evidence="10">
    <location>
        <begin position="366"/>
        <end position="386"/>
    </location>
</feature>
<feature type="transmembrane region" description="Helical" evidence="10">
    <location>
        <begin position="92"/>
        <end position="114"/>
    </location>
</feature>
<dbReference type="GeneID" id="10372982"/>
<dbReference type="STRING" id="559305.F2SR07"/>
<dbReference type="NCBIfam" id="TIGR00378">
    <property type="entry name" value="cax"/>
    <property type="match status" value="1"/>
</dbReference>
<evidence type="ECO:0000256" key="4">
    <source>
        <dbReference type="ARBA" id="ARBA00022568"/>
    </source>
</evidence>
<evidence type="ECO:0000256" key="7">
    <source>
        <dbReference type="ARBA" id="ARBA00022989"/>
    </source>
</evidence>
<dbReference type="VEuPathDB" id="FungiDB:TERG_05023"/>
<evidence type="ECO:0000313" key="13">
    <source>
        <dbReference type="EMBL" id="EGD88775.1"/>
    </source>
</evidence>
<evidence type="ECO:0000256" key="8">
    <source>
        <dbReference type="ARBA" id="ARBA00023065"/>
    </source>
</evidence>
<dbReference type="HOGENOM" id="CLU_008721_4_0_1"/>
<evidence type="ECO:0000313" key="14">
    <source>
        <dbReference type="Proteomes" id="UP000008864"/>
    </source>
</evidence>
<keyword evidence="7 10" id="KW-1133">Transmembrane helix</keyword>
<feature type="compositionally biased region" description="Polar residues" evidence="11">
    <location>
        <begin position="29"/>
        <end position="38"/>
    </location>
</feature>
<dbReference type="InterPro" id="IPR004713">
    <property type="entry name" value="CaH_exchang"/>
</dbReference>
<dbReference type="GO" id="GO:0000329">
    <property type="term" value="C:fungal-type vacuole membrane"/>
    <property type="evidence" value="ECO:0007669"/>
    <property type="project" value="TreeGrafter"/>
</dbReference>
<evidence type="ECO:0000256" key="2">
    <source>
        <dbReference type="ARBA" id="ARBA00008170"/>
    </source>
</evidence>